<proteinExistence type="predicted"/>
<reference evidence="1" key="2">
    <citation type="submission" date="2020-07" db="EMBL/GenBank/DDBJ databases">
        <authorList>
            <person name="Vera ALvarez R."/>
            <person name="Arias-Moreno D.M."/>
            <person name="Jimenez-Jacinto V."/>
            <person name="Jimenez-Bremont J.F."/>
            <person name="Swaminathan K."/>
            <person name="Moose S.P."/>
            <person name="Guerrero-Gonzalez M.L."/>
            <person name="Marino-Ramirez L."/>
            <person name="Landsman D."/>
            <person name="Rodriguez-Kessler M."/>
            <person name="Delgado-Sanchez P."/>
        </authorList>
    </citation>
    <scope>NUCLEOTIDE SEQUENCE</scope>
    <source>
        <tissue evidence="1">Cladode</tissue>
    </source>
</reference>
<protein>
    <submittedName>
        <fullName evidence="1">Uncharacterized protein</fullName>
    </submittedName>
</protein>
<reference evidence="1" key="1">
    <citation type="journal article" date="2013" name="J. Plant Res.">
        <title>Effect of fungi and light on seed germination of three Opuntia species from semiarid lands of central Mexico.</title>
        <authorList>
            <person name="Delgado-Sanchez P."/>
            <person name="Jimenez-Bremont J.F."/>
            <person name="Guerrero-Gonzalez Mde L."/>
            <person name="Flores J."/>
        </authorList>
    </citation>
    <scope>NUCLEOTIDE SEQUENCE</scope>
    <source>
        <tissue evidence="1">Cladode</tissue>
    </source>
</reference>
<organism evidence="1">
    <name type="scientific">Opuntia streptacantha</name>
    <name type="common">Prickly pear cactus</name>
    <name type="synonym">Opuntia cardona</name>
    <dbReference type="NCBI Taxonomy" id="393608"/>
    <lineage>
        <taxon>Eukaryota</taxon>
        <taxon>Viridiplantae</taxon>
        <taxon>Streptophyta</taxon>
        <taxon>Embryophyta</taxon>
        <taxon>Tracheophyta</taxon>
        <taxon>Spermatophyta</taxon>
        <taxon>Magnoliopsida</taxon>
        <taxon>eudicotyledons</taxon>
        <taxon>Gunneridae</taxon>
        <taxon>Pentapetalae</taxon>
        <taxon>Caryophyllales</taxon>
        <taxon>Cactineae</taxon>
        <taxon>Cactaceae</taxon>
        <taxon>Opuntioideae</taxon>
        <taxon>Opuntia</taxon>
    </lineage>
</organism>
<sequence>MHEICRRLTKRQLSNPTKCYFLKPWHNAGALKLLLEVLQRLPFQQWFYGCHINHLPCFGALRVLFHVMDEKGLLLRSPMYQNASAFLTFDHRRFCHLAISMIDCRKILGIVRDFT</sequence>
<evidence type="ECO:0000313" key="1">
    <source>
        <dbReference type="EMBL" id="MBA4635869.1"/>
    </source>
</evidence>
<dbReference type="AlphaFoldDB" id="A0A7C9DFC8"/>
<dbReference type="EMBL" id="GISG01097304">
    <property type="protein sequence ID" value="MBA4635869.1"/>
    <property type="molecule type" value="Transcribed_RNA"/>
</dbReference>
<accession>A0A7C9DFC8</accession>
<name>A0A7C9DFC8_OPUST</name>